<name>A0AAD3CIR5_9STRA</name>
<evidence type="ECO:0000256" key="2">
    <source>
        <dbReference type="ARBA" id="ARBA00022737"/>
    </source>
</evidence>
<dbReference type="PANTHER" id="PTHR22904">
    <property type="entry name" value="TPR REPEAT CONTAINING PROTEIN"/>
    <property type="match status" value="1"/>
</dbReference>
<keyword evidence="5" id="KW-0862">Zinc</keyword>
<keyword evidence="2" id="KW-0677">Repeat</keyword>
<comment type="caution">
    <text evidence="8">The sequence shown here is derived from an EMBL/GenBank/DDBJ whole genome shotgun (WGS) entry which is preliminary data.</text>
</comment>
<evidence type="ECO:0000256" key="5">
    <source>
        <dbReference type="ARBA" id="ARBA00022833"/>
    </source>
</evidence>
<dbReference type="AlphaFoldDB" id="A0AAD3CIR5"/>
<keyword evidence="9" id="KW-1185">Reference proteome</keyword>
<dbReference type="SUPFAM" id="SSF48452">
    <property type="entry name" value="TPR-like"/>
    <property type="match status" value="1"/>
</dbReference>
<evidence type="ECO:0000256" key="4">
    <source>
        <dbReference type="ARBA" id="ARBA00022803"/>
    </source>
</evidence>
<dbReference type="PANTHER" id="PTHR22904:SF523">
    <property type="entry name" value="STRESS-INDUCED-PHOSPHOPROTEIN 1"/>
    <property type="match status" value="1"/>
</dbReference>
<dbReference type="PROSITE" id="PS01360">
    <property type="entry name" value="ZF_MYND_1"/>
    <property type="match status" value="1"/>
</dbReference>
<dbReference type="InterPro" id="IPR011990">
    <property type="entry name" value="TPR-like_helical_dom_sf"/>
</dbReference>
<feature type="domain" description="MYND-type" evidence="7">
    <location>
        <begin position="134"/>
        <end position="176"/>
    </location>
</feature>
<reference evidence="8 9" key="1">
    <citation type="journal article" date="2021" name="Sci. Rep.">
        <title>The genome of the diatom Chaetoceros tenuissimus carries an ancient integrated fragment of an extant virus.</title>
        <authorList>
            <person name="Hongo Y."/>
            <person name="Kimura K."/>
            <person name="Takaki Y."/>
            <person name="Yoshida Y."/>
            <person name="Baba S."/>
            <person name="Kobayashi G."/>
            <person name="Nagasaki K."/>
            <person name="Hano T."/>
            <person name="Tomaru Y."/>
        </authorList>
    </citation>
    <scope>NUCLEOTIDE SEQUENCE [LARGE SCALE GENOMIC DNA]</scope>
    <source>
        <strain evidence="8 9">NIES-3715</strain>
    </source>
</reference>
<keyword evidence="3 6" id="KW-0863">Zinc-finger</keyword>
<evidence type="ECO:0000313" key="8">
    <source>
        <dbReference type="EMBL" id="GFH46404.1"/>
    </source>
</evidence>
<keyword evidence="1" id="KW-0479">Metal-binding</keyword>
<dbReference type="Proteomes" id="UP001054902">
    <property type="component" value="Unassembled WGS sequence"/>
</dbReference>
<protein>
    <recommendedName>
        <fullName evidence="7">MYND-type domain-containing protein</fullName>
    </recommendedName>
</protein>
<evidence type="ECO:0000256" key="6">
    <source>
        <dbReference type="PROSITE-ProRule" id="PRU00134"/>
    </source>
</evidence>
<dbReference type="GO" id="GO:0051879">
    <property type="term" value="F:Hsp90 protein binding"/>
    <property type="evidence" value="ECO:0007669"/>
    <property type="project" value="TreeGrafter"/>
</dbReference>
<gene>
    <name evidence="8" type="ORF">CTEN210_02878</name>
</gene>
<dbReference type="SUPFAM" id="SSF144232">
    <property type="entry name" value="HIT/MYND zinc finger-like"/>
    <property type="match status" value="2"/>
</dbReference>
<dbReference type="Gene3D" id="6.10.140.2220">
    <property type="match status" value="1"/>
</dbReference>
<evidence type="ECO:0000256" key="1">
    <source>
        <dbReference type="ARBA" id="ARBA00022723"/>
    </source>
</evidence>
<evidence type="ECO:0000259" key="7">
    <source>
        <dbReference type="PROSITE" id="PS50865"/>
    </source>
</evidence>
<evidence type="ECO:0000256" key="3">
    <source>
        <dbReference type="ARBA" id="ARBA00022771"/>
    </source>
</evidence>
<sequence length="548" mass="63188">MSSSSSLNRSQEEAAKLKLEGNNLFKAKKYQAAANKYRQAIDKDPSCSVYYTNLCACLNHLKLYEEMNTVASKCIAMDENSVKGHYWLVMSLKKQKKLKEAFGQSEVSLEKFPDNSDLKLLQSEIGMRVKKCANSNCPAKSVFDVKDLFKCSACKETYYCSRDCQKSDWSRHKFTCQKPDAYSIHGRNFDCVTCKQRFAEARMVHCKLCNSGGYCSQECLEKDKPKHEHSCRATRRMANFDDIQFVSKWFDSKASYSAIELATHAMTKKQFLNKNPDFFISIDLSFSEKYCSFAPTKPPQVVYFSQLDAMHAEDMKQVFAQYKNSVGPYEVSHILQVQFKVNGSIVSRRRHQAFVAQEYQRLSLEETMTTVFNHVNNMYNPLLPPVWKKLFVDRFEQQISQWSADCDDLGNFVLTSYRCQSKSAFKSPLRYTLMIKVEFGKELGEVKRIVSHSLKRILDIKDPCLLTRVRELLDTREKGHHLFTLAIVSNDLINSANMTVIPFQVPISCTEVAPKKEKDIDKEIRKLWKSLLKVPFPKCPPTPKYPWP</sequence>
<feature type="domain" description="MYND-type" evidence="7">
    <location>
        <begin position="191"/>
        <end position="231"/>
    </location>
</feature>
<dbReference type="GO" id="GO:0008270">
    <property type="term" value="F:zinc ion binding"/>
    <property type="evidence" value="ECO:0007669"/>
    <property type="project" value="UniProtKB-KW"/>
</dbReference>
<organism evidence="8 9">
    <name type="scientific">Chaetoceros tenuissimus</name>
    <dbReference type="NCBI Taxonomy" id="426638"/>
    <lineage>
        <taxon>Eukaryota</taxon>
        <taxon>Sar</taxon>
        <taxon>Stramenopiles</taxon>
        <taxon>Ochrophyta</taxon>
        <taxon>Bacillariophyta</taxon>
        <taxon>Coscinodiscophyceae</taxon>
        <taxon>Chaetocerotophycidae</taxon>
        <taxon>Chaetocerotales</taxon>
        <taxon>Chaetocerotaceae</taxon>
        <taxon>Chaetoceros</taxon>
    </lineage>
</organism>
<dbReference type="InterPro" id="IPR002893">
    <property type="entry name" value="Znf_MYND"/>
</dbReference>
<keyword evidence="4" id="KW-0802">TPR repeat</keyword>
<dbReference type="PROSITE" id="PS50865">
    <property type="entry name" value="ZF_MYND_2"/>
    <property type="match status" value="2"/>
</dbReference>
<dbReference type="Pfam" id="PF01753">
    <property type="entry name" value="zf-MYND"/>
    <property type="match status" value="1"/>
</dbReference>
<proteinExistence type="predicted"/>
<evidence type="ECO:0000313" key="9">
    <source>
        <dbReference type="Proteomes" id="UP001054902"/>
    </source>
</evidence>
<accession>A0AAD3CIR5</accession>
<dbReference type="Gene3D" id="1.25.40.10">
    <property type="entry name" value="Tetratricopeptide repeat domain"/>
    <property type="match status" value="1"/>
</dbReference>
<dbReference type="EMBL" id="BLLK01000022">
    <property type="protein sequence ID" value="GFH46404.1"/>
    <property type="molecule type" value="Genomic_DNA"/>
</dbReference>